<dbReference type="InterPro" id="IPR023023">
    <property type="entry name" value="dNTPase_2"/>
</dbReference>
<dbReference type="Pfam" id="PF01966">
    <property type="entry name" value="HD"/>
    <property type="match status" value="1"/>
</dbReference>
<proteinExistence type="inferred from homology"/>
<organism evidence="4 5">
    <name type="scientific">Candidatus Borkfalkia avicola</name>
    <dbReference type="NCBI Taxonomy" id="2838503"/>
    <lineage>
        <taxon>Bacteria</taxon>
        <taxon>Bacillati</taxon>
        <taxon>Bacillota</taxon>
        <taxon>Clostridia</taxon>
        <taxon>Christensenellales</taxon>
        <taxon>Christensenellaceae</taxon>
        <taxon>Candidatus Borkfalkia</taxon>
    </lineage>
</organism>
<dbReference type="InterPro" id="IPR006261">
    <property type="entry name" value="dGTPase"/>
</dbReference>
<evidence type="ECO:0000313" key="4">
    <source>
        <dbReference type="EMBL" id="HIZ10002.1"/>
    </source>
</evidence>
<dbReference type="InterPro" id="IPR026875">
    <property type="entry name" value="PHydrolase_assoc_dom"/>
</dbReference>
<dbReference type="HAMAP" id="MF_01212">
    <property type="entry name" value="dGTPase_type2"/>
    <property type="match status" value="1"/>
</dbReference>
<dbReference type="InterPro" id="IPR006674">
    <property type="entry name" value="HD_domain"/>
</dbReference>
<reference evidence="4" key="2">
    <citation type="submission" date="2021-04" db="EMBL/GenBank/DDBJ databases">
        <authorList>
            <person name="Gilroy R."/>
        </authorList>
    </citation>
    <scope>NUCLEOTIDE SEQUENCE</scope>
    <source>
        <strain evidence="4">CHK192-19661</strain>
    </source>
</reference>
<keyword evidence="1 2" id="KW-0378">Hydrolase</keyword>
<evidence type="ECO:0000256" key="2">
    <source>
        <dbReference type="HAMAP-Rule" id="MF_01212"/>
    </source>
</evidence>
<dbReference type="SUPFAM" id="SSF109604">
    <property type="entry name" value="HD-domain/PDEase-like"/>
    <property type="match status" value="1"/>
</dbReference>
<evidence type="ECO:0000259" key="3">
    <source>
        <dbReference type="PROSITE" id="PS51831"/>
    </source>
</evidence>
<sequence length="343" mass="39218">MDHSAKERTYKKEEMFLSPYACKSKDTRGRQRGEKPCDMRTDFQRDRDRIIYSKAFLRLKNKTQVFFSPEGDHFRTRMTHTIDVSQIARSIARSLALNEDLAEAIALGHDLGHTPFGHAGERVLNAISPLGFAHNEQSLRVVDVLEKEGKGLNLTFEVRDGILNHKKSGRPATLEGKAVSLADRIAYVNHDIEDAVRAGLLRADELPAKDVKVLGSSSRERINTMITSIYENSMGKGEVKMGGREAEALEDLRSFMFEKVYITPISMKEEERAKRMLFSMFEYFMKEKDKLPAFYLSLSEQYPLERVICDYLSSMTDKFAVAVFDNIFIPHSWALTEKDIEEI</sequence>
<dbReference type="PROSITE" id="PS51831">
    <property type="entry name" value="HD"/>
    <property type="match status" value="1"/>
</dbReference>
<dbReference type="Proteomes" id="UP000824025">
    <property type="component" value="Unassembled WGS sequence"/>
</dbReference>
<dbReference type="AlphaFoldDB" id="A0A9D2II60"/>
<accession>A0A9D2II60</accession>
<protein>
    <recommendedName>
        <fullName evidence="2">Deoxyguanosinetriphosphate triphosphohydrolase-like protein</fullName>
    </recommendedName>
</protein>
<dbReference type="CDD" id="cd00077">
    <property type="entry name" value="HDc"/>
    <property type="match status" value="1"/>
</dbReference>
<dbReference type="Gene3D" id="1.10.3210.10">
    <property type="entry name" value="Hypothetical protein af1432"/>
    <property type="match status" value="1"/>
</dbReference>
<dbReference type="NCBIfam" id="TIGR01353">
    <property type="entry name" value="dGTP_triPase"/>
    <property type="match status" value="1"/>
</dbReference>
<dbReference type="GO" id="GO:0016793">
    <property type="term" value="F:triphosphoric monoester hydrolase activity"/>
    <property type="evidence" value="ECO:0007669"/>
    <property type="project" value="InterPro"/>
</dbReference>
<comment type="similarity">
    <text evidence="2">Belongs to the dGTPase family. Type 2 subfamily.</text>
</comment>
<dbReference type="PANTHER" id="PTHR35795">
    <property type="entry name" value="SLR1885 PROTEIN"/>
    <property type="match status" value="1"/>
</dbReference>
<dbReference type="EMBL" id="DXCF01000031">
    <property type="protein sequence ID" value="HIZ10002.1"/>
    <property type="molecule type" value="Genomic_DNA"/>
</dbReference>
<dbReference type="Pfam" id="PF13286">
    <property type="entry name" value="HD_assoc"/>
    <property type="match status" value="1"/>
</dbReference>
<dbReference type="InterPro" id="IPR051094">
    <property type="entry name" value="Diverse_Catalytic_Enzymes"/>
</dbReference>
<evidence type="ECO:0000313" key="5">
    <source>
        <dbReference type="Proteomes" id="UP000824025"/>
    </source>
</evidence>
<dbReference type="SMART" id="SM00471">
    <property type="entry name" value="HDc"/>
    <property type="match status" value="1"/>
</dbReference>
<dbReference type="PANTHER" id="PTHR35795:SF1">
    <property type="entry name" value="BIS(5'-NUCLEOSYL)-TETRAPHOSPHATASE, SYMMETRICAL"/>
    <property type="match status" value="1"/>
</dbReference>
<evidence type="ECO:0000256" key="1">
    <source>
        <dbReference type="ARBA" id="ARBA00022801"/>
    </source>
</evidence>
<comment type="caution">
    <text evidence="4">The sequence shown here is derived from an EMBL/GenBank/DDBJ whole genome shotgun (WGS) entry which is preliminary data.</text>
</comment>
<name>A0A9D2II60_9FIRM</name>
<feature type="domain" description="HD" evidence="3">
    <location>
        <begin position="77"/>
        <end position="188"/>
    </location>
</feature>
<gene>
    <name evidence="4" type="ORF">H9726_05900</name>
</gene>
<dbReference type="NCBIfam" id="NF002327">
    <property type="entry name" value="PRK01286.1-2"/>
    <property type="match status" value="1"/>
</dbReference>
<reference evidence="4" key="1">
    <citation type="journal article" date="2021" name="PeerJ">
        <title>Extensive microbial diversity within the chicken gut microbiome revealed by metagenomics and culture.</title>
        <authorList>
            <person name="Gilroy R."/>
            <person name="Ravi A."/>
            <person name="Getino M."/>
            <person name="Pursley I."/>
            <person name="Horton D.L."/>
            <person name="Alikhan N.F."/>
            <person name="Baker D."/>
            <person name="Gharbi K."/>
            <person name="Hall N."/>
            <person name="Watson M."/>
            <person name="Adriaenssens E.M."/>
            <person name="Foster-Nyarko E."/>
            <person name="Jarju S."/>
            <person name="Secka A."/>
            <person name="Antonio M."/>
            <person name="Oren A."/>
            <person name="Chaudhuri R.R."/>
            <person name="La Ragione R."/>
            <person name="Hildebrand F."/>
            <person name="Pallen M.J."/>
        </authorList>
    </citation>
    <scope>NUCLEOTIDE SEQUENCE</scope>
    <source>
        <strain evidence="4">CHK192-19661</strain>
    </source>
</reference>
<dbReference type="InterPro" id="IPR003607">
    <property type="entry name" value="HD/PDEase_dom"/>
</dbReference>